<protein>
    <submittedName>
        <fullName evidence="1">Uncharacterized protein</fullName>
    </submittedName>
</protein>
<name>A0A5C5V310_9BACT</name>
<dbReference type="Proteomes" id="UP000318878">
    <property type="component" value="Unassembled WGS sequence"/>
</dbReference>
<keyword evidence="2" id="KW-1185">Reference proteome</keyword>
<gene>
    <name evidence="1" type="ORF">Enr8_40110</name>
</gene>
<proteinExistence type="predicted"/>
<dbReference type="EMBL" id="SJPF01000004">
    <property type="protein sequence ID" value="TWT32085.1"/>
    <property type="molecule type" value="Genomic_DNA"/>
</dbReference>
<evidence type="ECO:0000313" key="2">
    <source>
        <dbReference type="Proteomes" id="UP000318878"/>
    </source>
</evidence>
<dbReference type="AlphaFoldDB" id="A0A5C5V310"/>
<accession>A0A5C5V310</accession>
<comment type="caution">
    <text evidence="1">The sequence shown here is derived from an EMBL/GenBank/DDBJ whole genome shotgun (WGS) entry which is preliminary data.</text>
</comment>
<organism evidence="1 2">
    <name type="scientific">Blastopirellula retiformator</name>
    <dbReference type="NCBI Taxonomy" id="2527970"/>
    <lineage>
        <taxon>Bacteria</taxon>
        <taxon>Pseudomonadati</taxon>
        <taxon>Planctomycetota</taxon>
        <taxon>Planctomycetia</taxon>
        <taxon>Pirellulales</taxon>
        <taxon>Pirellulaceae</taxon>
        <taxon>Blastopirellula</taxon>
    </lineage>
</organism>
<evidence type="ECO:0000313" key="1">
    <source>
        <dbReference type="EMBL" id="TWT32085.1"/>
    </source>
</evidence>
<sequence>MIKVIVEYMARGSCGSSAIHSPIWCVLEMGLQHIQSHGDRTINYVPSNTSSR</sequence>
<reference evidence="1 2" key="1">
    <citation type="submission" date="2019-02" db="EMBL/GenBank/DDBJ databases">
        <title>Deep-cultivation of Planctomycetes and their phenomic and genomic characterization uncovers novel biology.</title>
        <authorList>
            <person name="Wiegand S."/>
            <person name="Jogler M."/>
            <person name="Boedeker C."/>
            <person name="Pinto D."/>
            <person name="Vollmers J."/>
            <person name="Rivas-Marin E."/>
            <person name="Kohn T."/>
            <person name="Peeters S.H."/>
            <person name="Heuer A."/>
            <person name="Rast P."/>
            <person name="Oberbeckmann S."/>
            <person name="Bunk B."/>
            <person name="Jeske O."/>
            <person name="Meyerdierks A."/>
            <person name="Storesund J.E."/>
            <person name="Kallscheuer N."/>
            <person name="Luecker S."/>
            <person name="Lage O.M."/>
            <person name="Pohl T."/>
            <person name="Merkel B.J."/>
            <person name="Hornburger P."/>
            <person name="Mueller R.-W."/>
            <person name="Bruemmer F."/>
            <person name="Labrenz M."/>
            <person name="Spormann A.M."/>
            <person name="Op Den Camp H."/>
            <person name="Overmann J."/>
            <person name="Amann R."/>
            <person name="Jetten M.S.M."/>
            <person name="Mascher T."/>
            <person name="Medema M.H."/>
            <person name="Devos D.P."/>
            <person name="Kaster A.-K."/>
            <person name="Ovreas L."/>
            <person name="Rohde M."/>
            <person name="Galperin M.Y."/>
            <person name="Jogler C."/>
        </authorList>
    </citation>
    <scope>NUCLEOTIDE SEQUENCE [LARGE SCALE GENOMIC DNA]</scope>
    <source>
        <strain evidence="1 2">Enr8</strain>
    </source>
</reference>